<accession>A0A6C0L3I2</accession>
<protein>
    <submittedName>
        <fullName evidence="1">Uncharacterized protein</fullName>
    </submittedName>
</protein>
<dbReference type="AlphaFoldDB" id="A0A6C0L3I2"/>
<dbReference type="EMBL" id="MN741028">
    <property type="protein sequence ID" value="QHU23397.1"/>
    <property type="molecule type" value="Genomic_DNA"/>
</dbReference>
<evidence type="ECO:0000313" key="1">
    <source>
        <dbReference type="EMBL" id="QHU23397.1"/>
    </source>
</evidence>
<proteinExistence type="predicted"/>
<name>A0A6C0L3I2_9ZZZZ</name>
<organism evidence="1">
    <name type="scientific">viral metagenome</name>
    <dbReference type="NCBI Taxonomy" id="1070528"/>
    <lineage>
        <taxon>unclassified sequences</taxon>
        <taxon>metagenomes</taxon>
        <taxon>organismal metagenomes</taxon>
    </lineage>
</organism>
<sequence length="66" mass="8288">MSDFVKQLIYLQNLEFLKRISDDQFKIEEEKANFIQKYHKKNFSYLHEVKRDTSERDQKRFDKLMR</sequence>
<reference evidence="1" key="1">
    <citation type="journal article" date="2020" name="Nature">
        <title>Giant virus diversity and host interactions through global metagenomics.</title>
        <authorList>
            <person name="Schulz F."/>
            <person name="Roux S."/>
            <person name="Paez-Espino D."/>
            <person name="Jungbluth S."/>
            <person name="Walsh D.A."/>
            <person name="Denef V.J."/>
            <person name="McMahon K.D."/>
            <person name="Konstantinidis K.T."/>
            <person name="Eloe-Fadrosh E.A."/>
            <person name="Kyrpides N.C."/>
            <person name="Woyke T."/>
        </authorList>
    </citation>
    <scope>NUCLEOTIDE SEQUENCE</scope>
    <source>
        <strain evidence="1">GVMAG-S-ERX555907-94</strain>
    </source>
</reference>